<organism evidence="1 2">
    <name type="scientific">Brassica cretica</name>
    <name type="common">Mustard</name>
    <dbReference type="NCBI Taxonomy" id="69181"/>
    <lineage>
        <taxon>Eukaryota</taxon>
        <taxon>Viridiplantae</taxon>
        <taxon>Streptophyta</taxon>
        <taxon>Embryophyta</taxon>
        <taxon>Tracheophyta</taxon>
        <taxon>Spermatophyta</taxon>
        <taxon>Magnoliopsida</taxon>
        <taxon>eudicotyledons</taxon>
        <taxon>Gunneridae</taxon>
        <taxon>Pentapetalae</taxon>
        <taxon>rosids</taxon>
        <taxon>malvids</taxon>
        <taxon>Brassicales</taxon>
        <taxon>Brassicaceae</taxon>
        <taxon>Brassiceae</taxon>
        <taxon>Brassica</taxon>
    </lineage>
</organism>
<evidence type="ECO:0000313" key="1">
    <source>
        <dbReference type="EMBL" id="KAF3536158.1"/>
    </source>
</evidence>
<dbReference type="EMBL" id="QGKX02001290">
    <property type="protein sequence ID" value="KAF3536158.1"/>
    <property type="molecule type" value="Genomic_DNA"/>
</dbReference>
<proteinExistence type="predicted"/>
<gene>
    <name evidence="1" type="ORF">F2Q69_00023131</name>
</gene>
<protein>
    <submittedName>
        <fullName evidence="1">Uncharacterized protein</fullName>
    </submittedName>
</protein>
<sequence length="130" mass="15056">MLEQPVCIHDDSGAIRLSYVLAYRRYVSPGILRWRSSSEAYNGSSPVIPVDKFLVSKEAFRHSRIWGNVVRLSVSAIYDEHQKAKIRKRRLFTPLRRDWRGPASSVLKTVNKSLLNRFSIRLNALNRKCI</sequence>
<evidence type="ECO:0000313" key="2">
    <source>
        <dbReference type="Proteomes" id="UP000712600"/>
    </source>
</evidence>
<name>A0A8S9QC81_BRACR</name>
<dbReference type="Proteomes" id="UP000712600">
    <property type="component" value="Unassembled WGS sequence"/>
</dbReference>
<comment type="caution">
    <text evidence="1">The sequence shown here is derived from an EMBL/GenBank/DDBJ whole genome shotgun (WGS) entry which is preliminary data.</text>
</comment>
<accession>A0A8S9QC81</accession>
<reference evidence="1" key="1">
    <citation type="submission" date="2019-12" db="EMBL/GenBank/DDBJ databases">
        <title>Genome sequencing and annotation of Brassica cretica.</title>
        <authorList>
            <person name="Studholme D.J."/>
            <person name="Sarris P."/>
        </authorList>
    </citation>
    <scope>NUCLEOTIDE SEQUENCE</scope>
    <source>
        <strain evidence="1">PFS-109/04</strain>
        <tissue evidence="1">Leaf</tissue>
    </source>
</reference>
<dbReference type="AlphaFoldDB" id="A0A8S9QC81"/>